<sequence length="296" mass="34055">MELTGFITKPLSLLIKAVYFLISIITINYNDAKGLQRTLQSVRSQSYQHFEHIVIDGNSDDGSKNVIQDAGDYLAYAISEPDKGIYNAMNKGISVAKGQYLLFLNSGDSLAHEDVLAKVAPFLKSHKDIYYGTIQVERNGQLKQLEYPDDLTFQYFFHKGYLPHPATFIKKDLFDRTSMYNEDLKIAADWEFLVCAVCKFHATYENIQLPISNYDTHGISSNPNHRQLLLDEKQWILEKHFPLFLKDSKELQAQNELLQTKRFKLLKSIEANAIARKMTTIWLRMIATIFSTNKNK</sequence>
<proteinExistence type="predicted"/>
<dbReference type="CDD" id="cd06433">
    <property type="entry name" value="GT_2_WfgS_like"/>
    <property type="match status" value="1"/>
</dbReference>
<dbReference type="SUPFAM" id="SSF53448">
    <property type="entry name" value="Nucleotide-diphospho-sugar transferases"/>
    <property type="match status" value="1"/>
</dbReference>
<accession>A0A2S0HXM4</accession>
<gene>
    <name evidence="2" type="ORF">C5O00_09700</name>
</gene>
<dbReference type="Pfam" id="PF00535">
    <property type="entry name" value="Glycos_transf_2"/>
    <property type="match status" value="1"/>
</dbReference>
<dbReference type="GO" id="GO:0016758">
    <property type="term" value="F:hexosyltransferase activity"/>
    <property type="evidence" value="ECO:0007669"/>
    <property type="project" value="UniProtKB-ARBA"/>
</dbReference>
<dbReference type="Proteomes" id="UP000238442">
    <property type="component" value="Chromosome"/>
</dbReference>
<dbReference type="EMBL" id="CP027062">
    <property type="protein sequence ID" value="AVI51431.1"/>
    <property type="molecule type" value="Genomic_DNA"/>
</dbReference>
<keyword evidence="3" id="KW-1185">Reference proteome</keyword>
<evidence type="ECO:0000313" key="2">
    <source>
        <dbReference type="EMBL" id="AVI51431.1"/>
    </source>
</evidence>
<dbReference type="PANTHER" id="PTHR22916">
    <property type="entry name" value="GLYCOSYLTRANSFERASE"/>
    <property type="match status" value="1"/>
</dbReference>
<evidence type="ECO:0000313" key="3">
    <source>
        <dbReference type="Proteomes" id="UP000238442"/>
    </source>
</evidence>
<dbReference type="Gene3D" id="3.90.550.10">
    <property type="entry name" value="Spore Coat Polysaccharide Biosynthesis Protein SpsA, Chain A"/>
    <property type="match status" value="1"/>
</dbReference>
<dbReference type="AlphaFoldDB" id="A0A2S0HXM4"/>
<dbReference type="PANTHER" id="PTHR22916:SF67">
    <property type="entry name" value="COLANIC ACID BIOSYNTHESIS GLYCOSYL TRANSFERASE WCAE-RELATED"/>
    <property type="match status" value="1"/>
</dbReference>
<keyword evidence="2" id="KW-0808">Transferase</keyword>
<dbReference type="InterPro" id="IPR029044">
    <property type="entry name" value="Nucleotide-diphossugar_trans"/>
</dbReference>
<dbReference type="InterPro" id="IPR001173">
    <property type="entry name" value="Glyco_trans_2-like"/>
</dbReference>
<organism evidence="2 3">
    <name type="scientific">Pukyongia salina</name>
    <dbReference type="NCBI Taxonomy" id="2094025"/>
    <lineage>
        <taxon>Bacteria</taxon>
        <taxon>Pseudomonadati</taxon>
        <taxon>Bacteroidota</taxon>
        <taxon>Flavobacteriia</taxon>
        <taxon>Flavobacteriales</taxon>
        <taxon>Flavobacteriaceae</taxon>
        <taxon>Pukyongia</taxon>
    </lineage>
</organism>
<protein>
    <submittedName>
        <fullName evidence="2">Glycosyltransferase</fullName>
    </submittedName>
</protein>
<name>A0A2S0HXM4_9FLAO</name>
<reference evidence="2 3" key="1">
    <citation type="submission" date="2018-02" db="EMBL/GenBank/DDBJ databases">
        <title>Genomic analysis of the strain RR4-38 isolated from a seawater recirculating aquaculture system.</title>
        <authorList>
            <person name="Kim Y.-S."/>
            <person name="Jang Y.H."/>
            <person name="Kim K.-H."/>
        </authorList>
    </citation>
    <scope>NUCLEOTIDE SEQUENCE [LARGE SCALE GENOMIC DNA]</scope>
    <source>
        <strain evidence="2 3">RR4-38</strain>
    </source>
</reference>
<feature type="domain" description="Glycosyltransferase 2-like" evidence="1">
    <location>
        <begin position="23"/>
        <end position="140"/>
    </location>
</feature>
<dbReference type="KEGG" id="aue:C5O00_09700"/>
<evidence type="ECO:0000259" key="1">
    <source>
        <dbReference type="Pfam" id="PF00535"/>
    </source>
</evidence>